<organism evidence="1">
    <name type="scientific">Notodromas monacha</name>
    <dbReference type="NCBI Taxonomy" id="399045"/>
    <lineage>
        <taxon>Eukaryota</taxon>
        <taxon>Metazoa</taxon>
        <taxon>Ecdysozoa</taxon>
        <taxon>Arthropoda</taxon>
        <taxon>Crustacea</taxon>
        <taxon>Oligostraca</taxon>
        <taxon>Ostracoda</taxon>
        <taxon>Podocopa</taxon>
        <taxon>Podocopida</taxon>
        <taxon>Cypridocopina</taxon>
        <taxon>Cypridoidea</taxon>
        <taxon>Cyprididae</taxon>
        <taxon>Notodromas</taxon>
    </lineage>
</organism>
<dbReference type="GO" id="GO:0000014">
    <property type="term" value="F:single-stranded DNA endodeoxyribonuclease activity"/>
    <property type="evidence" value="ECO:0007669"/>
    <property type="project" value="TreeGrafter"/>
</dbReference>
<dbReference type="PANTHER" id="PTHR46060:SF2">
    <property type="entry name" value="HISTONE-LYSINE N-METHYLTRANSFERASE SETMAR"/>
    <property type="match status" value="1"/>
</dbReference>
<dbReference type="GO" id="GO:0044774">
    <property type="term" value="P:mitotic DNA integrity checkpoint signaling"/>
    <property type="evidence" value="ECO:0007669"/>
    <property type="project" value="TreeGrafter"/>
</dbReference>
<dbReference type="GO" id="GO:0000729">
    <property type="term" value="P:DNA double-strand break processing"/>
    <property type="evidence" value="ECO:0007669"/>
    <property type="project" value="TreeGrafter"/>
</dbReference>
<protein>
    <recommendedName>
        <fullName evidence="3">Mos1 transposase HTH domain-containing protein</fullName>
    </recommendedName>
</protein>
<dbReference type="GO" id="GO:0005634">
    <property type="term" value="C:nucleus"/>
    <property type="evidence" value="ECO:0007669"/>
    <property type="project" value="TreeGrafter"/>
</dbReference>
<gene>
    <name evidence="1" type="ORF">NMOB1V02_LOCUS8841</name>
</gene>
<dbReference type="GO" id="GO:0006303">
    <property type="term" value="P:double-strand break repair via nonhomologous end joining"/>
    <property type="evidence" value="ECO:0007669"/>
    <property type="project" value="TreeGrafter"/>
</dbReference>
<evidence type="ECO:0000313" key="2">
    <source>
        <dbReference type="Proteomes" id="UP000678499"/>
    </source>
</evidence>
<accession>A0A7R9BTW6</accession>
<evidence type="ECO:0000313" key="1">
    <source>
        <dbReference type="EMBL" id="CAD7281190.1"/>
    </source>
</evidence>
<dbReference type="GO" id="GO:0003690">
    <property type="term" value="F:double-stranded DNA binding"/>
    <property type="evidence" value="ECO:0007669"/>
    <property type="project" value="TreeGrafter"/>
</dbReference>
<dbReference type="EMBL" id="CAJPEX010002681">
    <property type="protein sequence ID" value="CAG0921342.1"/>
    <property type="molecule type" value="Genomic_DNA"/>
</dbReference>
<dbReference type="GO" id="GO:0015074">
    <property type="term" value="P:DNA integration"/>
    <property type="evidence" value="ECO:0007669"/>
    <property type="project" value="TreeGrafter"/>
</dbReference>
<dbReference type="GO" id="GO:0003697">
    <property type="term" value="F:single-stranded DNA binding"/>
    <property type="evidence" value="ECO:0007669"/>
    <property type="project" value="TreeGrafter"/>
</dbReference>
<sequence>METRKRSRIVYPLHTEVKFSQEQLRTLYEFAGGLSAMECFVRMKKHLGDQAPNHSTLPRWKRKFDNGGFDVSDTQREGRPRISTDEQDVARVKALIEEDPCQAKRMAATLKMDATAVWRILTQDLGYTKKRAQIWKLETFILEFIAKDVCPRRYEHADLRDLRS</sequence>
<dbReference type="GO" id="GO:0042800">
    <property type="term" value="F:histone H3K4 methyltransferase activity"/>
    <property type="evidence" value="ECO:0007669"/>
    <property type="project" value="TreeGrafter"/>
</dbReference>
<dbReference type="GO" id="GO:0046975">
    <property type="term" value="F:histone H3K36 methyltransferase activity"/>
    <property type="evidence" value="ECO:0007669"/>
    <property type="project" value="TreeGrafter"/>
</dbReference>
<dbReference type="OrthoDB" id="10017160at2759"/>
<dbReference type="PANTHER" id="PTHR46060">
    <property type="entry name" value="MARINER MOS1 TRANSPOSASE-LIKE PROTEIN"/>
    <property type="match status" value="1"/>
</dbReference>
<dbReference type="GO" id="GO:0044547">
    <property type="term" value="F:DNA topoisomerase binding"/>
    <property type="evidence" value="ECO:0007669"/>
    <property type="project" value="TreeGrafter"/>
</dbReference>
<dbReference type="GO" id="GO:0035861">
    <property type="term" value="C:site of double-strand break"/>
    <property type="evidence" value="ECO:0007669"/>
    <property type="project" value="TreeGrafter"/>
</dbReference>
<dbReference type="AlphaFoldDB" id="A0A7R9BTW6"/>
<dbReference type="GO" id="GO:0031297">
    <property type="term" value="P:replication fork processing"/>
    <property type="evidence" value="ECO:0007669"/>
    <property type="project" value="TreeGrafter"/>
</dbReference>
<dbReference type="GO" id="GO:0000793">
    <property type="term" value="C:condensed chromosome"/>
    <property type="evidence" value="ECO:0007669"/>
    <property type="project" value="TreeGrafter"/>
</dbReference>
<reference evidence="1" key="1">
    <citation type="submission" date="2020-11" db="EMBL/GenBank/DDBJ databases">
        <authorList>
            <person name="Tran Van P."/>
        </authorList>
    </citation>
    <scope>NUCLEOTIDE SEQUENCE</scope>
</reference>
<name>A0A7R9BTW6_9CRUS</name>
<keyword evidence="2" id="KW-1185">Reference proteome</keyword>
<proteinExistence type="predicted"/>
<dbReference type="EMBL" id="OA884718">
    <property type="protein sequence ID" value="CAD7281190.1"/>
    <property type="molecule type" value="Genomic_DNA"/>
</dbReference>
<dbReference type="InterPro" id="IPR052709">
    <property type="entry name" value="Transposase-MT_Hybrid"/>
</dbReference>
<evidence type="ECO:0008006" key="3">
    <source>
        <dbReference type="Google" id="ProtNLM"/>
    </source>
</evidence>
<dbReference type="Proteomes" id="UP000678499">
    <property type="component" value="Unassembled WGS sequence"/>
</dbReference>